<organism evidence="1">
    <name type="scientific">Cladocopium goreaui</name>
    <dbReference type="NCBI Taxonomy" id="2562237"/>
    <lineage>
        <taxon>Eukaryota</taxon>
        <taxon>Sar</taxon>
        <taxon>Alveolata</taxon>
        <taxon>Dinophyceae</taxon>
        <taxon>Suessiales</taxon>
        <taxon>Symbiodiniaceae</taxon>
        <taxon>Cladocopium</taxon>
    </lineage>
</organism>
<dbReference type="EMBL" id="CAMXCT030001975">
    <property type="protein sequence ID" value="CAL4781927.1"/>
    <property type="molecule type" value="Genomic_DNA"/>
</dbReference>
<reference evidence="1" key="1">
    <citation type="submission" date="2022-10" db="EMBL/GenBank/DDBJ databases">
        <authorList>
            <person name="Chen Y."/>
            <person name="Dougan E. K."/>
            <person name="Chan C."/>
            <person name="Rhodes N."/>
            <person name="Thang M."/>
        </authorList>
    </citation>
    <scope>NUCLEOTIDE SEQUENCE</scope>
</reference>
<protein>
    <submittedName>
        <fullName evidence="1">Uncharacterized protein</fullName>
    </submittedName>
</protein>
<accession>A0A9P1CNE3</accession>
<name>A0A9P1CNE3_9DINO</name>
<proteinExistence type="predicted"/>
<sequence length="269" mass="28799">MVRFNKAKASSAAGGSAAAVPEKKKEVMGLAELTSMRPLPLGTVCSVGRVIYVFGFTPGRYPGFKFAISGKRVEGKDSVVTALVKVNITPNPLPKLDDVIMLNDIEVREAWRNPQKIIPESLVLSDLAPVELSVSLPAPKRRRDAVQSSIQILKDYPETEAYPTASFDVLELTDIPAMECYVCCAFRIVEVGPISGENGKAKRQLRVGSVDASSSAGGLASCAWYACSISFGALGDDFVNVAGGCPLCMVWGYHGITDKPISINQHCIC</sequence>
<dbReference type="EMBL" id="CAMXCT010001975">
    <property type="protein sequence ID" value="CAI3994615.1"/>
    <property type="molecule type" value="Genomic_DNA"/>
</dbReference>
<gene>
    <name evidence="1" type="ORF">C1SCF055_LOCUS21250</name>
</gene>
<dbReference type="EMBL" id="CAMXCT020001975">
    <property type="protein sequence ID" value="CAL1147990.1"/>
    <property type="molecule type" value="Genomic_DNA"/>
</dbReference>
<evidence type="ECO:0000313" key="3">
    <source>
        <dbReference type="Proteomes" id="UP001152797"/>
    </source>
</evidence>
<reference evidence="2 3" key="2">
    <citation type="submission" date="2024-05" db="EMBL/GenBank/DDBJ databases">
        <authorList>
            <person name="Chen Y."/>
            <person name="Shah S."/>
            <person name="Dougan E. K."/>
            <person name="Thang M."/>
            <person name="Chan C."/>
        </authorList>
    </citation>
    <scope>NUCLEOTIDE SEQUENCE [LARGE SCALE GENOMIC DNA]</scope>
</reference>
<dbReference type="AlphaFoldDB" id="A0A9P1CNE3"/>
<keyword evidence="3" id="KW-1185">Reference proteome</keyword>
<dbReference type="Proteomes" id="UP001152797">
    <property type="component" value="Unassembled WGS sequence"/>
</dbReference>
<evidence type="ECO:0000313" key="2">
    <source>
        <dbReference type="EMBL" id="CAL4781927.1"/>
    </source>
</evidence>
<evidence type="ECO:0000313" key="1">
    <source>
        <dbReference type="EMBL" id="CAI3994615.1"/>
    </source>
</evidence>
<comment type="caution">
    <text evidence="1">The sequence shown here is derived from an EMBL/GenBank/DDBJ whole genome shotgun (WGS) entry which is preliminary data.</text>
</comment>